<gene>
    <name evidence="2" type="ORF">ETSY1_04800</name>
</gene>
<dbReference type="AlphaFoldDB" id="W4LVF2"/>
<accession>W4LVF2</accession>
<dbReference type="EMBL" id="AZHW01000176">
    <property type="protein sequence ID" value="ETX02099.1"/>
    <property type="molecule type" value="Genomic_DNA"/>
</dbReference>
<dbReference type="SUPFAM" id="SSF51735">
    <property type="entry name" value="NAD(P)-binding Rossmann-fold domains"/>
    <property type="match status" value="1"/>
</dbReference>
<reference evidence="2 3" key="1">
    <citation type="journal article" date="2014" name="Nature">
        <title>An environmental bacterial taxon with a large and distinct metabolic repertoire.</title>
        <authorList>
            <person name="Wilson M.C."/>
            <person name="Mori T."/>
            <person name="Ruckert C."/>
            <person name="Uria A.R."/>
            <person name="Helf M.J."/>
            <person name="Takada K."/>
            <person name="Gernert C."/>
            <person name="Steffens U.A."/>
            <person name="Heycke N."/>
            <person name="Schmitt S."/>
            <person name="Rinke C."/>
            <person name="Helfrich E.J."/>
            <person name="Brachmann A.O."/>
            <person name="Gurgui C."/>
            <person name="Wakimoto T."/>
            <person name="Kracht M."/>
            <person name="Crusemann M."/>
            <person name="Hentschel U."/>
            <person name="Abe I."/>
            <person name="Matsunaga S."/>
            <person name="Kalinowski J."/>
            <person name="Takeyama H."/>
            <person name="Piel J."/>
        </authorList>
    </citation>
    <scope>NUCLEOTIDE SEQUENCE [LARGE SCALE GENOMIC DNA]</scope>
    <source>
        <strain evidence="3">TSY1</strain>
    </source>
</reference>
<dbReference type="PANTHER" id="PTHR37850">
    <property type="entry name" value="STRU PROTEIN"/>
    <property type="match status" value="1"/>
</dbReference>
<dbReference type="SMART" id="SM00858">
    <property type="entry name" value="SAF"/>
    <property type="match status" value="1"/>
</dbReference>
<proteinExistence type="predicted"/>
<dbReference type="Pfam" id="PF03447">
    <property type="entry name" value="NAD_binding_3"/>
    <property type="match status" value="1"/>
</dbReference>
<evidence type="ECO:0000313" key="3">
    <source>
        <dbReference type="Proteomes" id="UP000019141"/>
    </source>
</evidence>
<dbReference type="InterPro" id="IPR005106">
    <property type="entry name" value="Asp/hSer_DH_NAD-bd"/>
</dbReference>
<dbReference type="GO" id="GO:0050661">
    <property type="term" value="F:NADP binding"/>
    <property type="evidence" value="ECO:0007669"/>
    <property type="project" value="InterPro"/>
</dbReference>
<dbReference type="InterPro" id="IPR048423">
    <property type="entry name" value="DRL_cat"/>
</dbReference>
<name>W4LVF2_ENTF1</name>
<dbReference type="InterPro" id="IPR013974">
    <property type="entry name" value="SAF"/>
</dbReference>
<dbReference type="PANTHER" id="PTHR37850:SF1">
    <property type="entry name" value="SAF DOMAIN PROTEIN"/>
    <property type="match status" value="1"/>
</dbReference>
<evidence type="ECO:0000259" key="1">
    <source>
        <dbReference type="SMART" id="SM00858"/>
    </source>
</evidence>
<dbReference type="PATRIC" id="fig|1429438.4.peg.1107"/>
<organism evidence="2 3">
    <name type="scientific">Entotheonella factor</name>
    <dbReference type="NCBI Taxonomy" id="1429438"/>
    <lineage>
        <taxon>Bacteria</taxon>
        <taxon>Pseudomonadati</taxon>
        <taxon>Nitrospinota/Tectimicrobiota group</taxon>
        <taxon>Candidatus Tectimicrobiota</taxon>
        <taxon>Candidatus Entotheonellia</taxon>
        <taxon>Candidatus Entotheonellales</taxon>
        <taxon>Candidatus Entotheonellaceae</taxon>
        <taxon>Candidatus Entotheonella</taxon>
    </lineage>
</organism>
<dbReference type="CDD" id="cd11616">
    <property type="entry name" value="SAF_DH_OX_like"/>
    <property type="match status" value="1"/>
</dbReference>
<keyword evidence="3" id="KW-1185">Reference proteome</keyword>
<dbReference type="Pfam" id="PF21135">
    <property type="entry name" value="DRL_cat"/>
    <property type="match status" value="1"/>
</dbReference>
<evidence type="ECO:0000313" key="2">
    <source>
        <dbReference type="EMBL" id="ETX02099.1"/>
    </source>
</evidence>
<feature type="domain" description="SAF" evidence="1">
    <location>
        <begin position="344"/>
        <end position="409"/>
    </location>
</feature>
<dbReference type="Gene3D" id="3.40.50.720">
    <property type="entry name" value="NAD(P)-binding Rossmann-like Domain"/>
    <property type="match status" value="1"/>
</dbReference>
<comment type="caution">
    <text evidence="2">The sequence shown here is derived from an EMBL/GenBank/DDBJ whole genome shotgun (WGS) entry which is preliminary data.</text>
</comment>
<protein>
    <submittedName>
        <fullName evidence="2">NAD(P)-dependent oxidoreductase</fullName>
    </submittedName>
</protein>
<dbReference type="HOGENOM" id="CLU_046102_0_0_7"/>
<sequence length="430" mass="47115">MIIVDTELKKREAAGKPLRVGMIGAGFMGRGLANQIVNYTPGMTLAAISNRTVKNARQAYEDVGRDQVVEAQNLGVLEDAIRQHQPVVTGNADLLCESEQIDILVEATGHVEFGAQVTMKAIAFGKDMVLMNAELDGTVGPMLKVHADRAGVMLTGCDGDQPGVQINLYRFVTSMGLTPRVCGNIKGFQYRYRTPETQQEFAKSWGQTPEMVTSFADGTKISFEQAIVANATGMKVAQRGMLGYEYDGLVDDMTSMYDLDMLREHGGIVEYALGALPSPGVYVFAESDDPIRDHYLHYGKLGKGPLYSFYVPYHLTILEVPLSLARVALLRDPVIVPKGGPEVDVVTAAKRELKAGEAIDGLGGFKTYGLCENAEVVNRDRLLPMGIAEDARLKRDIPQDQVLTLDDVELSQNKLCVQLRQEQDAYFSRS</sequence>
<dbReference type="GO" id="GO:0016491">
    <property type="term" value="F:oxidoreductase activity"/>
    <property type="evidence" value="ECO:0007669"/>
    <property type="project" value="InterPro"/>
</dbReference>
<dbReference type="Proteomes" id="UP000019141">
    <property type="component" value="Unassembled WGS sequence"/>
</dbReference>
<dbReference type="InterPro" id="IPR036291">
    <property type="entry name" value="NAD(P)-bd_dom_sf"/>
</dbReference>